<accession>A0A4Q5M2H8</accession>
<comment type="caution">
    <text evidence="13">The sequence shown here is derived from an EMBL/GenBank/DDBJ whole genome shotgun (WGS) entry which is preliminary data.</text>
</comment>
<evidence type="ECO:0000256" key="3">
    <source>
        <dbReference type="ARBA" id="ARBA00022448"/>
    </source>
</evidence>
<keyword evidence="5 12" id="KW-0812">Transmembrane</keyword>
<keyword evidence="10" id="KW-0739">Sodium transport</keyword>
<keyword evidence="7" id="KW-0915">Sodium</keyword>
<evidence type="ECO:0000256" key="8">
    <source>
        <dbReference type="ARBA" id="ARBA00023065"/>
    </source>
</evidence>
<feature type="transmembrane region" description="Helical" evidence="12">
    <location>
        <begin position="428"/>
        <end position="444"/>
    </location>
</feature>
<dbReference type="InterPro" id="IPR001734">
    <property type="entry name" value="Na/solute_symporter"/>
</dbReference>
<dbReference type="EMBL" id="SEWF01000007">
    <property type="protein sequence ID" value="RYU96514.1"/>
    <property type="molecule type" value="Genomic_DNA"/>
</dbReference>
<evidence type="ECO:0000256" key="6">
    <source>
        <dbReference type="ARBA" id="ARBA00022989"/>
    </source>
</evidence>
<evidence type="ECO:0000256" key="5">
    <source>
        <dbReference type="ARBA" id="ARBA00022692"/>
    </source>
</evidence>
<keyword evidence="9 12" id="KW-0472">Membrane</keyword>
<dbReference type="InterPro" id="IPR051163">
    <property type="entry name" value="Sodium:Solute_Symporter_SSF"/>
</dbReference>
<evidence type="ECO:0000313" key="14">
    <source>
        <dbReference type="Proteomes" id="UP000293162"/>
    </source>
</evidence>
<dbReference type="GO" id="GO:0005886">
    <property type="term" value="C:plasma membrane"/>
    <property type="evidence" value="ECO:0007669"/>
    <property type="project" value="UniProtKB-SubCell"/>
</dbReference>
<keyword evidence="3" id="KW-0813">Transport</keyword>
<feature type="transmembrane region" description="Helical" evidence="12">
    <location>
        <begin position="371"/>
        <end position="391"/>
    </location>
</feature>
<dbReference type="AlphaFoldDB" id="A0A4Q5M2H8"/>
<name>A0A4Q5M2H8_9BACT</name>
<feature type="transmembrane region" description="Helical" evidence="12">
    <location>
        <begin position="272"/>
        <end position="295"/>
    </location>
</feature>
<evidence type="ECO:0000256" key="4">
    <source>
        <dbReference type="ARBA" id="ARBA00022475"/>
    </source>
</evidence>
<evidence type="ECO:0000313" key="13">
    <source>
        <dbReference type="EMBL" id="RYU96514.1"/>
    </source>
</evidence>
<comment type="similarity">
    <text evidence="2 11">Belongs to the sodium:solute symporter (SSF) (TC 2.A.21) family.</text>
</comment>
<dbReference type="Gene3D" id="1.20.1730.10">
    <property type="entry name" value="Sodium/glucose cotransporter"/>
    <property type="match status" value="1"/>
</dbReference>
<feature type="transmembrane region" description="Helical" evidence="12">
    <location>
        <begin position="403"/>
        <end position="421"/>
    </location>
</feature>
<feature type="transmembrane region" description="Helical" evidence="12">
    <location>
        <begin position="43"/>
        <end position="66"/>
    </location>
</feature>
<evidence type="ECO:0000256" key="11">
    <source>
        <dbReference type="RuleBase" id="RU362091"/>
    </source>
</evidence>
<dbReference type="RefSeq" id="WP_130020190.1">
    <property type="nucleotide sequence ID" value="NZ_SEWF01000007.1"/>
</dbReference>
<feature type="transmembrane region" description="Helical" evidence="12">
    <location>
        <begin position="73"/>
        <end position="96"/>
    </location>
</feature>
<proteinExistence type="inferred from homology"/>
<keyword evidence="8" id="KW-0406">Ion transport</keyword>
<keyword evidence="4" id="KW-1003">Cell membrane</keyword>
<keyword evidence="14" id="KW-1185">Reference proteome</keyword>
<evidence type="ECO:0000256" key="10">
    <source>
        <dbReference type="ARBA" id="ARBA00023201"/>
    </source>
</evidence>
<feature type="transmembrane region" description="Helical" evidence="12">
    <location>
        <begin position="150"/>
        <end position="170"/>
    </location>
</feature>
<feature type="transmembrane region" description="Helical" evidence="12">
    <location>
        <begin position="176"/>
        <end position="199"/>
    </location>
</feature>
<reference evidence="13 14" key="1">
    <citation type="submission" date="2019-02" db="EMBL/GenBank/DDBJ databases">
        <title>Bacterial novel species Emticicia sp. 17J42-9 isolated from soil.</title>
        <authorList>
            <person name="Jung H.-Y."/>
        </authorList>
    </citation>
    <scope>NUCLEOTIDE SEQUENCE [LARGE SCALE GENOMIC DNA]</scope>
    <source>
        <strain evidence="13 14">17J42-9</strain>
    </source>
</reference>
<dbReference type="PANTHER" id="PTHR42985">
    <property type="entry name" value="SODIUM-COUPLED MONOCARBOXYLATE TRANSPORTER"/>
    <property type="match status" value="1"/>
</dbReference>
<feature type="transmembrane region" description="Helical" evidence="12">
    <location>
        <begin position="456"/>
        <end position="476"/>
    </location>
</feature>
<dbReference type="Proteomes" id="UP000293162">
    <property type="component" value="Unassembled WGS sequence"/>
</dbReference>
<sequence length="489" mass="54772">MSSTLALTILVIYFLVLIAISIYTAKGADTNTFFTANRQSPWYLVAFGMIGTSISGVTFVSVPGAVGKIQFSYFQVVLGYAVGYWVIATILMPMYYKLNLISIYGYLEKRFGFWSYKTGSAFFLLSRTVGSAVRMYVAVQVLQLAIFEDLGVPFELTVLIAMALIFVYTFKGGVKTIIITDTLQTFFLLTALVMTIYLIGKQLNLSAGEVLTTVTESPYSKIFVWDWANKHHFLKDFLSGAFIAMTMTGLDQDLMQKNLTCKSIGEAQKNMFWFYVVLVFVNLLFLSLGVLLYVYSEQMGFPIPAKTDDLYPALALGNHFGTLAAVTFLLGITAATYASSDSALTALTTSFCVDFLQFENRSEKERQKLKHWTHIGFTGVFILVIIIFRALNNQEVISAVFNIAGYTYGPLLGLFAFGLYLKRPVVDKYVPFICIASPILTYYIEKISLSYFSFEFGFSKLMLNGFITFVGLWIFSSNKSQKVKEKVLA</sequence>
<feature type="transmembrane region" description="Helical" evidence="12">
    <location>
        <begin position="116"/>
        <end position="138"/>
    </location>
</feature>
<dbReference type="OrthoDB" id="891563at2"/>
<dbReference type="Pfam" id="PF00474">
    <property type="entry name" value="SSF"/>
    <property type="match status" value="1"/>
</dbReference>
<dbReference type="InterPro" id="IPR038377">
    <property type="entry name" value="Na/Glc_symporter_sf"/>
</dbReference>
<dbReference type="PROSITE" id="PS50283">
    <property type="entry name" value="NA_SOLUT_SYMP_3"/>
    <property type="match status" value="1"/>
</dbReference>
<dbReference type="CDD" id="cd10326">
    <property type="entry name" value="SLC5sbd_NIS-like"/>
    <property type="match status" value="1"/>
</dbReference>
<evidence type="ECO:0000256" key="7">
    <source>
        <dbReference type="ARBA" id="ARBA00023053"/>
    </source>
</evidence>
<gene>
    <name evidence="13" type="ORF">EWM59_06790</name>
</gene>
<protein>
    <submittedName>
        <fullName evidence="13">Sodium:solute symporter</fullName>
    </submittedName>
</protein>
<dbReference type="GO" id="GO:0015293">
    <property type="term" value="F:symporter activity"/>
    <property type="evidence" value="ECO:0007669"/>
    <property type="project" value="TreeGrafter"/>
</dbReference>
<keyword evidence="6 12" id="KW-1133">Transmembrane helix</keyword>
<evidence type="ECO:0000256" key="2">
    <source>
        <dbReference type="ARBA" id="ARBA00006434"/>
    </source>
</evidence>
<dbReference type="PANTHER" id="PTHR42985:SF47">
    <property type="entry name" value="INTEGRAL MEMBRANE TRANSPORT PROTEIN"/>
    <property type="match status" value="1"/>
</dbReference>
<evidence type="ECO:0000256" key="9">
    <source>
        <dbReference type="ARBA" id="ARBA00023136"/>
    </source>
</evidence>
<evidence type="ECO:0000256" key="1">
    <source>
        <dbReference type="ARBA" id="ARBA00004651"/>
    </source>
</evidence>
<feature type="transmembrane region" description="Helical" evidence="12">
    <location>
        <begin position="315"/>
        <end position="338"/>
    </location>
</feature>
<dbReference type="GO" id="GO:0006814">
    <property type="term" value="P:sodium ion transport"/>
    <property type="evidence" value="ECO:0007669"/>
    <property type="project" value="UniProtKB-KW"/>
</dbReference>
<comment type="subcellular location">
    <subcellularLocation>
        <location evidence="1">Cell membrane</location>
        <topology evidence="1">Multi-pass membrane protein</topology>
    </subcellularLocation>
</comment>
<organism evidence="13 14">
    <name type="scientific">Emticicia agri</name>
    <dbReference type="NCBI Taxonomy" id="2492393"/>
    <lineage>
        <taxon>Bacteria</taxon>
        <taxon>Pseudomonadati</taxon>
        <taxon>Bacteroidota</taxon>
        <taxon>Cytophagia</taxon>
        <taxon>Cytophagales</taxon>
        <taxon>Leadbetterellaceae</taxon>
        <taxon>Emticicia</taxon>
    </lineage>
</organism>
<evidence type="ECO:0000256" key="12">
    <source>
        <dbReference type="SAM" id="Phobius"/>
    </source>
</evidence>